<gene>
    <name evidence="3" type="ORF">FNK824_LOCUS330</name>
    <name evidence="4" type="ORF">OTI717_LOCUS4125</name>
    <name evidence="1" type="ORF">RFH988_LOCUS5256</name>
    <name evidence="2" type="ORF">SEV965_LOCUS6286</name>
</gene>
<dbReference type="Proteomes" id="UP000663823">
    <property type="component" value="Unassembled WGS sequence"/>
</dbReference>
<sequence length="110" mass="12315">MLQDAHYISTFLHLSLKSFRSNPGFQEKALKSVKTEIIKRQPTILSTTCTTITPSPIHTNSLDSQSTTSKGLLTYCFDIPQNSLTLSTTPYELDEYMLSNVLFSGHDDVL</sequence>
<dbReference type="Proteomes" id="UP000663889">
    <property type="component" value="Unassembled WGS sequence"/>
</dbReference>
<name>A0A813UJ91_9BILA</name>
<evidence type="ECO:0000313" key="4">
    <source>
        <dbReference type="EMBL" id="CAF3547451.1"/>
    </source>
</evidence>
<evidence type="ECO:0000313" key="2">
    <source>
        <dbReference type="EMBL" id="CAF0913803.1"/>
    </source>
</evidence>
<dbReference type="EMBL" id="CAJOBE010000012">
    <property type="protein sequence ID" value="CAF3538244.1"/>
    <property type="molecule type" value="Genomic_DNA"/>
</dbReference>
<proteinExistence type="predicted"/>
<dbReference type="Proteomes" id="UP000663882">
    <property type="component" value="Unassembled WGS sequence"/>
</dbReference>
<dbReference type="EMBL" id="CAJOAX010000241">
    <property type="protein sequence ID" value="CAF3547451.1"/>
    <property type="molecule type" value="Genomic_DNA"/>
</dbReference>
<organism evidence="1 5">
    <name type="scientific">Rotaria sordida</name>
    <dbReference type="NCBI Taxonomy" id="392033"/>
    <lineage>
        <taxon>Eukaryota</taxon>
        <taxon>Metazoa</taxon>
        <taxon>Spiralia</taxon>
        <taxon>Gnathifera</taxon>
        <taxon>Rotifera</taxon>
        <taxon>Eurotatoria</taxon>
        <taxon>Bdelloidea</taxon>
        <taxon>Philodinida</taxon>
        <taxon>Philodinidae</taxon>
        <taxon>Rotaria</taxon>
    </lineage>
</organism>
<comment type="caution">
    <text evidence="1">The sequence shown here is derived from an EMBL/GenBank/DDBJ whole genome shotgun (WGS) entry which is preliminary data.</text>
</comment>
<evidence type="ECO:0000313" key="5">
    <source>
        <dbReference type="Proteomes" id="UP000663882"/>
    </source>
</evidence>
<evidence type="ECO:0000313" key="3">
    <source>
        <dbReference type="EMBL" id="CAF3538244.1"/>
    </source>
</evidence>
<dbReference type="EMBL" id="CAJNOO010000147">
    <property type="protein sequence ID" value="CAF0827392.1"/>
    <property type="molecule type" value="Genomic_DNA"/>
</dbReference>
<dbReference type="AlphaFoldDB" id="A0A813UJ91"/>
<dbReference type="EMBL" id="CAJNOU010000204">
    <property type="protein sequence ID" value="CAF0913803.1"/>
    <property type="molecule type" value="Genomic_DNA"/>
</dbReference>
<reference evidence="1" key="1">
    <citation type="submission" date="2021-02" db="EMBL/GenBank/DDBJ databases">
        <authorList>
            <person name="Nowell W R."/>
        </authorList>
    </citation>
    <scope>NUCLEOTIDE SEQUENCE</scope>
</reference>
<dbReference type="Proteomes" id="UP000663874">
    <property type="component" value="Unassembled WGS sequence"/>
</dbReference>
<accession>A0A813UJ91</accession>
<evidence type="ECO:0000313" key="1">
    <source>
        <dbReference type="EMBL" id="CAF0827392.1"/>
    </source>
</evidence>
<protein>
    <submittedName>
        <fullName evidence="1">Uncharacterized protein</fullName>
    </submittedName>
</protein>